<dbReference type="InterPro" id="IPR027417">
    <property type="entry name" value="P-loop_NTPase"/>
</dbReference>
<dbReference type="SUPFAM" id="SSF52540">
    <property type="entry name" value="P-loop containing nucleoside triphosphate hydrolases"/>
    <property type="match status" value="1"/>
</dbReference>
<accession>A0A482GG49</accession>
<organism evidence="1 2">
    <name type="scientific">Escherichia phage vB_EcoM_Goslar</name>
    <dbReference type="NCBI Taxonomy" id="2502409"/>
    <lineage>
        <taxon>Viruses</taxon>
        <taxon>Duplodnaviria</taxon>
        <taxon>Heunggongvirae</taxon>
        <taxon>Uroviricota</taxon>
        <taxon>Caudoviricetes</taxon>
        <taxon>Chimalliviridae</taxon>
        <taxon>Goslarvirus</taxon>
        <taxon>Goslarvirus goslar</taxon>
    </lineage>
</organism>
<protein>
    <recommendedName>
        <fullName evidence="3">Helicase</fullName>
    </recommendedName>
</protein>
<dbReference type="EMBL" id="MK327938">
    <property type="protein sequence ID" value="QBO63957.1"/>
    <property type="molecule type" value="Genomic_DNA"/>
</dbReference>
<proteinExistence type="predicted"/>
<name>A0A482GG49_BPGOS</name>
<dbReference type="Gene3D" id="3.40.50.300">
    <property type="entry name" value="P-loop containing nucleotide triphosphate hydrolases"/>
    <property type="match status" value="2"/>
</dbReference>
<sequence length="524" mass="61258">MKLARIDVFSHGMRLSGYGLRFAHLIGHYLRDRCLHLRKRRDPRTRRMVTDTINTYAAARSDYSEVYLLREQLKSFLDFIFSRGIRKEWLEIVYHDPVPGKEVEFVKKWKFPWREDQQEWLEYMDGGKDTPFRMSLNTAGTGSGKTAMSQEITFRRGVRTGIILSPRYMPGWRSSLLSFFGMEPGDVIEIRGTAQSDPPHPDIPRYSMLEFQTLVEQGELDFKIALFSLNMFQRYITDYEKNNCVAPYVFHPVEFWEKTGIGLLIHDECHEALHFLFKVKCYANIPEIIYLSATAVSDDPFIERMLYLMYPKEARYAKCEYKKYIAVNAVTYRLRSTDKVRYKGFGGSYSHTIFEQSIMKNKQLKLAYFNFIYTVIIKGFMNQYQEGMKMLVYCATVDMCKSLSHYLSERIPELEIGPYTAEEDFMVLLDNDISVTTVKSAGTGIDLPDLVMTFMTLAMGSRTGNIQVLGRLRQLKGKFEGMTPTFWYLVCTSIEAHRKYHQRKVEFFSDKVLTQRVIDEDFEL</sequence>
<evidence type="ECO:0000313" key="1">
    <source>
        <dbReference type="EMBL" id="QBO63957.1"/>
    </source>
</evidence>
<evidence type="ECO:0008006" key="3">
    <source>
        <dbReference type="Google" id="ProtNLM"/>
    </source>
</evidence>
<gene>
    <name evidence="1" type="ORF">Goslar_00164</name>
</gene>
<evidence type="ECO:0000313" key="2">
    <source>
        <dbReference type="Proteomes" id="UP000294673"/>
    </source>
</evidence>
<reference evidence="1 2" key="1">
    <citation type="submission" date="2018-12" db="EMBL/GenBank/DDBJ databases">
        <title>Still something new to discover - new insights into E. coli phage diversity and taxonomy.</title>
        <authorList>
            <person name="Korf I.H.E."/>
            <person name="Adriaennsens E."/>
            <person name="Dreiseikelmann B."/>
            <person name="Kropinski A."/>
            <person name="Nimtz M."/>
            <person name="Meier-Kolthoff J.P."/>
            <person name="Rohde M."/>
            <person name="van Raaij M."/>
            <person name="Wittmann J."/>
        </authorList>
    </citation>
    <scope>NUCLEOTIDE SEQUENCE [LARGE SCALE GENOMIC DNA]</scope>
</reference>
<organismHost>
    <name type="scientific">Escherichia coli</name>
    <dbReference type="NCBI Taxonomy" id="562"/>
</organismHost>
<dbReference type="Proteomes" id="UP000294673">
    <property type="component" value="Segment"/>
</dbReference>
<keyword evidence="2" id="KW-1185">Reference proteome</keyword>